<sequence length="110" mass="11556">MAVLFIEIFAQTIEETSTVTHMDSAGVYASLYVALAPLSAQSDGPLPLLGYEITPYDGAALIEARCLATSGAQAVDILAARLEAVMSDSPSTFNGWSLHAGRISVEHADN</sequence>
<evidence type="ECO:0000313" key="1">
    <source>
        <dbReference type="EMBL" id="TQN32657.1"/>
    </source>
</evidence>
<gene>
    <name evidence="1" type="ORF">FHX37_2634</name>
</gene>
<keyword evidence="2" id="KW-1185">Reference proteome</keyword>
<dbReference type="EMBL" id="VFQC01000001">
    <property type="protein sequence ID" value="TQN32657.1"/>
    <property type="molecule type" value="Genomic_DNA"/>
</dbReference>
<accession>A0A543NLH8</accession>
<reference evidence="1 2" key="1">
    <citation type="submission" date="2019-06" db="EMBL/GenBank/DDBJ databases">
        <title>Sequencing the genomes of 1000 actinobacteria strains.</title>
        <authorList>
            <person name="Klenk H.-P."/>
        </authorList>
    </citation>
    <scope>NUCLEOTIDE SEQUENCE [LARGE SCALE GENOMIC DNA]</scope>
    <source>
        <strain evidence="1 2">DSM 45015</strain>
    </source>
</reference>
<organism evidence="1 2">
    <name type="scientific">Haloactinospora alba</name>
    <dbReference type="NCBI Taxonomy" id="405555"/>
    <lineage>
        <taxon>Bacteria</taxon>
        <taxon>Bacillati</taxon>
        <taxon>Actinomycetota</taxon>
        <taxon>Actinomycetes</taxon>
        <taxon>Streptosporangiales</taxon>
        <taxon>Nocardiopsidaceae</taxon>
        <taxon>Haloactinospora</taxon>
    </lineage>
</organism>
<dbReference type="RefSeq" id="WP_141924121.1">
    <property type="nucleotide sequence ID" value="NZ_VFQC01000001.1"/>
</dbReference>
<dbReference type="AlphaFoldDB" id="A0A543NLH8"/>
<evidence type="ECO:0000313" key="2">
    <source>
        <dbReference type="Proteomes" id="UP000317422"/>
    </source>
</evidence>
<name>A0A543NLH8_9ACTN</name>
<dbReference type="OrthoDB" id="3436745at2"/>
<dbReference type="Proteomes" id="UP000317422">
    <property type="component" value="Unassembled WGS sequence"/>
</dbReference>
<protein>
    <submittedName>
        <fullName evidence="1">Uncharacterized protein</fullName>
    </submittedName>
</protein>
<proteinExistence type="predicted"/>
<comment type="caution">
    <text evidence="1">The sequence shown here is derived from an EMBL/GenBank/DDBJ whole genome shotgun (WGS) entry which is preliminary data.</text>
</comment>